<keyword evidence="5" id="KW-1185">Reference proteome</keyword>
<sequence>MKPTRFPVQDHGRDGVGDRFGGRSRLPVHVPFALVGAVGLIGLLLVAMQHWRRGAVMLGVALLLAAFLRVVVPQERAGLLAIRSRVVDLVLYSGFGLVIIAVAMTIRGGLFG</sequence>
<dbReference type="Proteomes" id="UP000597989">
    <property type="component" value="Unassembled WGS sequence"/>
</dbReference>
<evidence type="ECO:0000256" key="1">
    <source>
        <dbReference type="SAM" id="Phobius"/>
    </source>
</evidence>
<reference evidence="3 4" key="1">
    <citation type="journal article" date="2014" name="Int. J. Syst. Evol. Microbiol.">
        <title>Complete genome sequence of Corynebacterium casei LMG S-19264T (=DSM 44701T), isolated from a smear-ripened cheese.</title>
        <authorList>
            <consortium name="US DOE Joint Genome Institute (JGI-PGF)"/>
            <person name="Walter F."/>
            <person name="Albersmeier A."/>
            <person name="Kalinowski J."/>
            <person name="Ruckert C."/>
        </authorList>
    </citation>
    <scope>NUCLEOTIDE SEQUENCE [LARGE SCALE GENOMIC DNA]</scope>
    <source>
        <strain evidence="3 4">CGMCC 4.7206</strain>
    </source>
</reference>
<comment type="caution">
    <text evidence="3">The sequence shown here is derived from an EMBL/GenBank/DDBJ whole genome shotgun (WGS) entry which is preliminary data.</text>
</comment>
<dbReference type="EMBL" id="BMMT01000003">
    <property type="protein sequence ID" value="GGI78266.1"/>
    <property type="molecule type" value="Genomic_DNA"/>
</dbReference>
<dbReference type="EMBL" id="BAAAHC010000011">
    <property type="protein sequence ID" value="GAA0525692.1"/>
    <property type="molecule type" value="Genomic_DNA"/>
</dbReference>
<protein>
    <submittedName>
        <fullName evidence="2">DUF3017 domain-containing protein</fullName>
    </submittedName>
</protein>
<evidence type="ECO:0000313" key="5">
    <source>
        <dbReference type="Proteomes" id="UP001500220"/>
    </source>
</evidence>
<keyword evidence="1" id="KW-1133">Transmembrane helix</keyword>
<reference evidence="3" key="3">
    <citation type="submission" date="2020-09" db="EMBL/GenBank/DDBJ databases">
        <authorList>
            <person name="Sun Q."/>
            <person name="Zhou Y."/>
        </authorList>
    </citation>
    <scope>NUCLEOTIDE SEQUENCE</scope>
    <source>
        <strain evidence="3">CGMCC 4.7206</strain>
    </source>
</reference>
<reference evidence="2 5" key="2">
    <citation type="journal article" date="2019" name="Int. J. Syst. Evol. Microbiol.">
        <title>The Global Catalogue of Microorganisms (GCM) 10K type strain sequencing project: providing services to taxonomists for standard genome sequencing and annotation.</title>
        <authorList>
            <consortium name="The Broad Institute Genomics Platform"/>
            <consortium name="The Broad Institute Genome Sequencing Center for Infectious Disease"/>
            <person name="Wu L."/>
            <person name="Ma J."/>
        </authorList>
    </citation>
    <scope>NUCLEOTIDE SEQUENCE [LARGE SCALE GENOMIC DNA]</scope>
    <source>
        <strain evidence="2 5">JCM 10664</strain>
    </source>
</reference>
<evidence type="ECO:0000313" key="4">
    <source>
        <dbReference type="Proteomes" id="UP000597989"/>
    </source>
</evidence>
<proteinExistence type="predicted"/>
<accession>A0A917N8M6</accession>
<feature type="transmembrane region" description="Helical" evidence="1">
    <location>
        <begin position="54"/>
        <end position="72"/>
    </location>
</feature>
<gene>
    <name evidence="2" type="ORF">GCM10009545_29990</name>
    <name evidence="3" type="ORF">GCM10011581_14200</name>
</gene>
<dbReference type="Proteomes" id="UP001500220">
    <property type="component" value="Unassembled WGS sequence"/>
</dbReference>
<evidence type="ECO:0000313" key="3">
    <source>
        <dbReference type="EMBL" id="GGI78266.1"/>
    </source>
</evidence>
<dbReference type="AlphaFoldDB" id="A0A917N8M6"/>
<name>A0A917N8M6_9PSEU</name>
<reference evidence="2" key="4">
    <citation type="submission" date="2023-12" db="EMBL/GenBank/DDBJ databases">
        <authorList>
            <person name="Sun Q."/>
            <person name="Inoue M."/>
        </authorList>
    </citation>
    <scope>NUCLEOTIDE SEQUENCE</scope>
    <source>
        <strain evidence="2">JCM 10664</strain>
    </source>
</reference>
<feature type="transmembrane region" description="Helical" evidence="1">
    <location>
        <begin position="28"/>
        <end position="47"/>
    </location>
</feature>
<feature type="transmembrane region" description="Helical" evidence="1">
    <location>
        <begin position="92"/>
        <end position="110"/>
    </location>
</feature>
<keyword evidence="1" id="KW-0472">Membrane</keyword>
<dbReference type="Pfam" id="PF11222">
    <property type="entry name" value="DUF3017"/>
    <property type="match status" value="1"/>
</dbReference>
<organism evidence="3 4">
    <name type="scientific">Saccharopolyspora thermophila</name>
    <dbReference type="NCBI Taxonomy" id="89367"/>
    <lineage>
        <taxon>Bacteria</taxon>
        <taxon>Bacillati</taxon>
        <taxon>Actinomycetota</taxon>
        <taxon>Actinomycetes</taxon>
        <taxon>Pseudonocardiales</taxon>
        <taxon>Pseudonocardiaceae</taxon>
        <taxon>Saccharopolyspora</taxon>
    </lineage>
</organism>
<dbReference type="InterPro" id="IPR021385">
    <property type="entry name" value="DUF3017"/>
</dbReference>
<keyword evidence="1" id="KW-0812">Transmembrane</keyword>
<evidence type="ECO:0000313" key="2">
    <source>
        <dbReference type="EMBL" id="GAA0525692.1"/>
    </source>
</evidence>